<evidence type="ECO:0000313" key="2">
    <source>
        <dbReference type="Proteomes" id="UP000683360"/>
    </source>
</evidence>
<accession>A0A8S3SHZ2</accession>
<reference evidence="1" key="1">
    <citation type="submission" date="2021-03" db="EMBL/GenBank/DDBJ databases">
        <authorList>
            <person name="Bekaert M."/>
        </authorList>
    </citation>
    <scope>NUCLEOTIDE SEQUENCE</scope>
</reference>
<gene>
    <name evidence="1" type="ORF">MEDL_33285</name>
</gene>
<dbReference type="EMBL" id="CAJPWZ010001640">
    <property type="protein sequence ID" value="CAG2219706.1"/>
    <property type="molecule type" value="Genomic_DNA"/>
</dbReference>
<dbReference type="Proteomes" id="UP000683360">
    <property type="component" value="Unassembled WGS sequence"/>
</dbReference>
<protein>
    <recommendedName>
        <fullName evidence="3">Reverse transcriptase domain-containing protein</fullName>
    </recommendedName>
</protein>
<sequence length="302" mass="35415">MSISISKDCKILLYADDSTILYSHKNPEVISEKLGKELESCSKWLIDNKLSLHLGKTETILFGSKRKLSKIRNFDVTCNNHTISSQNCVKYLGLNIDNSLSGENFLNNIIQKINSRLKFLYRQAKCLSEQSRKTLVTALIQCHFDYACSAWYAGVSKKYKDKLQVLQNKCVRFIKNTGYRSKVDHNVLNSIGYVNIENRVKQLRLNHVHNIYYHHCPNYMYSNFTKVRHLHHHFTRNSEYNFWVPPVKSQQKDTFYFNGIQDWNMLPIKVKKIKKIKEFKISVKEHLTKSYSAASSDSFLYY</sequence>
<name>A0A8S3SHZ2_MYTED</name>
<evidence type="ECO:0000313" key="1">
    <source>
        <dbReference type="EMBL" id="CAG2219706.1"/>
    </source>
</evidence>
<dbReference type="PANTHER" id="PTHR33332">
    <property type="entry name" value="REVERSE TRANSCRIPTASE DOMAIN-CONTAINING PROTEIN"/>
    <property type="match status" value="1"/>
</dbReference>
<keyword evidence="2" id="KW-1185">Reference proteome</keyword>
<dbReference type="OrthoDB" id="6773356at2759"/>
<organism evidence="1 2">
    <name type="scientific">Mytilus edulis</name>
    <name type="common">Blue mussel</name>
    <dbReference type="NCBI Taxonomy" id="6550"/>
    <lineage>
        <taxon>Eukaryota</taxon>
        <taxon>Metazoa</taxon>
        <taxon>Spiralia</taxon>
        <taxon>Lophotrochozoa</taxon>
        <taxon>Mollusca</taxon>
        <taxon>Bivalvia</taxon>
        <taxon>Autobranchia</taxon>
        <taxon>Pteriomorphia</taxon>
        <taxon>Mytilida</taxon>
        <taxon>Mytiloidea</taxon>
        <taxon>Mytilidae</taxon>
        <taxon>Mytilinae</taxon>
        <taxon>Mytilus</taxon>
    </lineage>
</organism>
<dbReference type="AlphaFoldDB" id="A0A8S3SHZ2"/>
<comment type="caution">
    <text evidence="1">The sequence shown here is derived from an EMBL/GenBank/DDBJ whole genome shotgun (WGS) entry which is preliminary data.</text>
</comment>
<proteinExistence type="predicted"/>
<evidence type="ECO:0008006" key="3">
    <source>
        <dbReference type="Google" id="ProtNLM"/>
    </source>
</evidence>